<comment type="caution">
    <text evidence="2">The sequence shown here is derived from an EMBL/GenBank/DDBJ whole genome shotgun (WGS) entry which is preliminary data.</text>
</comment>
<keyword evidence="3" id="KW-1185">Reference proteome</keyword>
<gene>
    <name evidence="2" type="ORF">NQ315_005027</name>
</gene>
<evidence type="ECO:0000313" key="3">
    <source>
        <dbReference type="Proteomes" id="UP001159042"/>
    </source>
</evidence>
<reference evidence="2 3" key="1">
    <citation type="journal article" date="2023" name="Insect Mol. Biol.">
        <title>Genome sequencing provides insights into the evolution of gene families encoding plant cell wall-degrading enzymes in longhorned beetles.</title>
        <authorList>
            <person name="Shin N.R."/>
            <person name="Okamura Y."/>
            <person name="Kirsch R."/>
            <person name="Pauchet Y."/>
        </authorList>
    </citation>
    <scope>NUCLEOTIDE SEQUENCE [LARGE SCALE GENOMIC DNA]</scope>
    <source>
        <strain evidence="2">EAD_L_NR</strain>
    </source>
</reference>
<dbReference type="EMBL" id="JANEYG010000043">
    <property type="protein sequence ID" value="KAJ8916332.1"/>
    <property type="molecule type" value="Genomic_DNA"/>
</dbReference>
<evidence type="ECO:0000313" key="2">
    <source>
        <dbReference type="EMBL" id="KAJ8916332.1"/>
    </source>
</evidence>
<protein>
    <submittedName>
        <fullName evidence="2">Uncharacterized protein</fullName>
    </submittedName>
</protein>
<proteinExistence type="predicted"/>
<organism evidence="2 3">
    <name type="scientific">Exocentrus adspersus</name>
    <dbReference type="NCBI Taxonomy" id="1586481"/>
    <lineage>
        <taxon>Eukaryota</taxon>
        <taxon>Metazoa</taxon>
        <taxon>Ecdysozoa</taxon>
        <taxon>Arthropoda</taxon>
        <taxon>Hexapoda</taxon>
        <taxon>Insecta</taxon>
        <taxon>Pterygota</taxon>
        <taxon>Neoptera</taxon>
        <taxon>Endopterygota</taxon>
        <taxon>Coleoptera</taxon>
        <taxon>Polyphaga</taxon>
        <taxon>Cucujiformia</taxon>
        <taxon>Chrysomeloidea</taxon>
        <taxon>Cerambycidae</taxon>
        <taxon>Lamiinae</taxon>
        <taxon>Acanthocinini</taxon>
        <taxon>Exocentrus</taxon>
    </lineage>
</organism>
<sequence length="90" mass="10133">MHVTTRIKKRTADREATFTSEQPLPADRSAYHHPDLAPGSDLPGRERHLFVAPTRDMTTSGGETSRRRKKRKQKSARKYHPAGGVEPGQE</sequence>
<accession>A0AAV8VQQ8</accession>
<feature type="region of interest" description="Disordered" evidence="1">
    <location>
        <begin position="1"/>
        <end position="90"/>
    </location>
</feature>
<name>A0AAV8VQQ8_9CUCU</name>
<dbReference type="AlphaFoldDB" id="A0AAV8VQQ8"/>
<feature type="compositionally biased region" description="Basic residues" evidence="1">
    <location>
        <begin position="66"/>
        <end position="80"/>
    </location>
</feature>
<evidence type="ECO:0000256" key="1">
    <source>
        <dbReference type="SAM" id="MobiDB-lite"/>
    </source>
</evidence>
<dbReference type="Proteomes" id="UP001159042">
    <property type="component" value="Unassembled WGS sequence"/>
</dbReference>